<feature type="compositionally biased region" description="Basic residues" evidence="1">
    <location>
        <begin position="51"/>
        <end position="60"/>
    </location>
</feature>
<evidence type="ECO:0000256" key="1">
    <source>
        <dbReference type="SAM" id="MobiDB-lite"/>
    </source>
</evidence>
<evidence type="ECO:0000313" key="2">
    <source>
        <dbReference type="EMBL" id="CAA9317449.1"/>
    </source>
</evidence>
<gene>
    <name evidence="2" type="ORF">AVDCRST_MAG68-2734</name>
</gene>
<protein>
    <submittedName>
        <fullName evidence="2">Uncharacterized protein</fullName>
    </submittedName>
</protein>
<feature type="non-terminal residue" evidence="2">
    <location>
        <position position="66"/>
    </location>
</feature>
<organism evidence="2">
    <name type="scientific">uncultured Gemmatimonadota bacterium</name>
    <dbReference type="NCBI Taxonomy" id="203437"/>
    <lineage>
        <taxon>Bacteria</taxon>
        <taxon>Pseudomonadati</taxon>
        <taxon>Gemmatimonadota</taxon>
        <taxon>environmental samples</taxon>
    </lineage>
</organism>
<feature type="region of interest" description="Disordered" evidence="1">
    <location>
        <begin position="1"/>
        <end position="66"/>
    </location>
</feature>
<dbReference type="AlphaFoldDB" id="A0A6J4KXC9"/>
<reference evidence="2" key="1">
    <citation type="submission" date="2020-02" db="EMBL/GenBank/DDBJ databases">
        <authorList>
            <person name="Meier V. D."/>
        </authorList>
    </citation>
    <scope>NUCLEOTIDE SEQUENCE</scope>
    <source>
        <strain evidence="2">AVDCRST_MAG68</strain>
    </source>
</reference>
<dbReference type="EMBL" id="CADCTW010000089">
    <property type="protein sequence ID" value="CAA9317449.1"/>
    <property type="molecule type" value="Genomic_DNA"/>
</dbReference>
<sequence>GKREAAGVPVHSARPVPRAQRRRLTRHGGEPVPCNKSLQGRSRKQTETRGSKRTVKWARSARHEKV</sequence>
<name>A0A6J4KXC9_9BACT</name>
<proteinExistence type="predicted"/>
<accession>A0A6J4KXC9</accession>
<feature type="non-terminal residue" evidence="2">
    <location>
        <position position="1"/>
    </location>
</feature>